<feature type="transmembrane region" description="Helical" evidence="1">
    <location>
        <begin position="55"/>
        <end position="73"/>
    </location>
</feature>
<dbReference type="AlphaFoldDB" id="A0A3L6T711"/>
<evidence type="ECO:0008006" key="4">
    <source>
        <dbReference type="Google" id="ProtNLM"/>
    </source>
</evidence>
<dbReference type="Proteomes" id="UP000275267">
    <property type="component" value="Unassembled WGS sequence"/>
</dbReference>
<comment type="caution">
    <text evidence="2">The sequence shown here is derived from an EMBL/GenBank/DDBJ whole genome shotgun (WGS) entry which is preliminary data.</text>
</comment>
<name>A0A3L6T711_PANMI</name>
<evidence type="ECO:0000256" key="1">
    <source>
        <dbReference type="SAM" id="Phobius"/>
    </source>
</evidence>
<proteinExistence type="predicted"/>
<feature type="transmembrane region" description="Helical" evidence="1">
    <location>
        <begin position="187"/>
        <end position="205"/>
    </location>
</feature>
<dbReference type="OrthoDB" id="689335at2759"/>
<sequence>MVLRNRMEAPAGEHRVLQMAAASDDGAGQGKVVVVGTPEKPLNCFVRSVAVIERVGNALATLAFTWATVVLLGGYPTVLSPADDFWFATTIVFLEAARMFSRNNKVDYRLFFHTRGALRPLGWNGLVIIVFLSDILNYLLVMIRQKHLPIPLGLYYLIIVSMLILTAAISQLLSSGALKLVLAKTPLLHRAASLCAPLLAVLLLAPSVRRDRFNYANNRLTAKVTMRNTMARWTGFHLLFLAVLLLTISRLRFQRITRLVDRALGSKQVFWRRLMLNMCMVAALVMTATVHEHQYYRNTVTTYQSSAVVVVSFGNLQIPAAAIRIVLSLLRLIRHDYGDEGDPNNPARTKLAPSLNIFYVMVLGQGILYVIACMLEIFSCIPRRSLIRRGGFRGQWAVESIDLYCSYALEKCMERDVLAPNKTSL</sequence>
<dbReference type="PANTHER" id="PTHR33115">
    <property type="entry name" value="ARM REPEAT SUPERFAMILY PROTEIN"/>
    <property type="match status" value="1"/>
</dbReference>
<gene>
    <name evidence="2" type="ORF">C2845_PM03G07110</name>
</gene>
<feature type="transmembrane region" description="Helical" evidence="1">
    <location>
        <begin position="153"/>
        <end position="175"/>
    </location>
</feature>
<dbReference type="PANTHER" id="PTHR33115:SF11">
    <property type="entry name" value="OS07G0654700 PROTEIN"/>
    <property type="match status" value="1"/>
</dbReference>
<evidence type="ECO:0000313" key="3">
    <source>
        <dbReference type="Proteomes" id="UP000275267"/>
    </source>
</evidence>
<keyword evidence="1" id="KW-0472">Membrane</keyword>
<feature type="transmembrane region" description="Helical" evidence="1">
    <location>
        <begin position="274"/>
        <end position="291"/>
    </location>
</feature>
<dbReference type="EMBL" id="PQIB02000002">
    <property type="protein sequence ID" value="RLN33258.1"/>
    <property type="molecule type" value="Genomic_DNA"/>
</dbReference>
<feature type="transmembrane region" description="Helical" evidence="1">
    <location>
        <begin position="121"/>
        <end position="141"/>
    </location>
</feature>
<feature type="transmembrane region" description="Helical" evidence="1">
    <location>
        <begin position="233"/>
        <end position="253"/>
    </location>
</feature>
<accession>A0A3L6T711</accession>
<protein>
    <recommendedName>
        <fullName evidence="4">DUF4220 domain-containing protein</fullName>
    </recommendedName>
</protein>
<dbReference type="STRING" id="4540.A0A3L6T711"/>
<keyword evidence="3" id="KW-1185">Reference proteome</keyword>
<reference evidence="3" key="1">
    <citation type="journal article" date="2019" name="Nat. Commun.">
        <title>The genome of broomcorn millet.</title>
        <authorList>
            <person name="Zou C."/>
            <person name="Miki D."/>
            <person name="Li D."/>
            <person name="Tang Q."/>
            <person name="Xiao L."/>
            <person name="Rajput S."/>
            <person name="Deng P."/>
            <person name="Jia W."/>
            <person name="Huang R."/>
            <person name="Zhang M."/>
            <person name="Sun Y."/>
            <person name="Hu J."/>
            <person name="Fu X."/>
            <person name="Schnable P.S."/>
            <person name="Li F."/>
            <person name="Zhang H."/>
            <person name="Feng B."/>
            <person name="Zhu X."/>
            <person name="Liu R."/>
            <person name="Schnable J.C."/>
            <person name="Zhu J.-K."/>
            <person name="Zhang H."/>
        </authorList>
    </citation>
    <scope>NUCLEOTIDE SEQUENCE [LARGE SCALE GENOMIC DNA]</scope>
</reference>
<feature type="transmembrane region" description="Helical" evidence="1">
    <location>
        <begin position="357"/>
        <end position="378"/>
    </location>
</feature>
<organism evidence="2 3">
    <name type="scientific">Panicum miliaceum</name>
    <name type="common">Proso millet</name>
    <name type="synonym">Broomcorn millet</name>
    <dbReference type="NCBI Taxonomy" id="4540"/>
    <lineage>
        <taxon>Eukaryota</taxon>
        <taxon>Viridiplantae</taxon>
        <taxon>Streptophyta</taxon>
        <taxon>Embryophyta</taxon>
        <taxon>Tracheophyta</taxon>
        <taxon>Spermatophyta</taxon>
        <taxon>Magnoliopsida</taxon>
        <taxon>Liliopsida</taxon>
        <taxon>Poales</taxon>
        <taxon>Poaceae</taxon>
        <taxon>PACMAD clade</taxon>
        <taxon>Panicoideae</taxon>
        <taxon>Panicodae</taxon>
        <taxon>Paniceae</taxon>
        <taxon>Panicinae</taxon>
        <taxon>Panicum</taxon>
        <taxon>Panicum sect. Panicum</taxon>
    </lineage>
</organism>
<keyword evidence="1" id="KW-0812">Transmembrane</keyword>
<keyword evidence="1" id="KW-1133">Transmembrane helix</keyword>
<feature type="transmembrane region" description="Helical" evidence="1">
    <location>
        <begin position="303"/>
        <end position="327"/>
    </location>
</feature>
<evidence type="ECO:0000313" key="2">
    <source>
        <dbReference type="EMBL" id="RLN33258.1"/>
    </source>
</evidence>